<dbReference type="PANTHER" id="PTHR30193:SF37">
    <property type="entry name" value="INNER MEMBRANE ABC TRANSPORTER PERMEASE PROTEIN YCJO"/>
    <property type="match status" value="1"/>
</dbReference>
<keyword evidence="5 7" id="KW-1133">Transmembrane helix</keyword>
<evidence type="ECO:0000256" key="5">
    <source>
        <dbReference type="ARBA" id="ARBA00022989"/>
    </source>
</evidence>
<keyword evidence="10" id="KW-1185">Reference proteome</keyword>
<sequence>MPALLIFSVFTLLPTLYTFFISLFNWNPLNVSQSTFIGFDNYQKLFGASKPSLLSSGLTSLYFTAGMVIGGSAISLAIALLLQRGGKVLAGVRLAVFVPHATPLVATSIVWVWIFNPQFGLANAALHLFGIHSVEWLNSSTWAMPSVLIYSLWHEVGFTVVVFLGGLTLISPELSEAAQLDGANKWQEFRSVTWPQLRPVTLFVIVITTITSLQAFTQFYLMTRGGPVYATTTLSFLLYQEAFVFFHTGYAAALAVVLFAVTALFTLVQLGTSRSSRGAA</sequence>
<keyword evidence="4 7" id="KW-0812">Transmembrane</keyword>
<feature type="domain" description="ABC transmembrane type-1" evidence="8">
    <location>
        <begin position="57"/>
        <end position="269"/>
    </location>
</feature>
<dbReference type="PANTHER" id="PTHR30193">
    <property type="entry name" value="ABC TRANSPORTER PERMEASE PROTEIN"/>
    <property type="match status" value="1"/>
</dbReference>
<protein>
    <submittedName>
        <fullName evidence="9">Sugar ABC transporter permease</fullName>
    </submittedName>
</protein>
<dbReference type="InterPro" id="IPR051393">
    <property type="entry name" value="ABC_transporter_permease"/>
</dbReference>
<comment type="caution">
    <text evidence="9">The sequence shown here is derived from an EMBL/GenBank/DDBJ whole genome shotgun (WGS) entry which is preliminary data.</text>
</comment>
<feature type="transmembrane region" description="Helical" evidence="7">
    <location>
        <begin position="147"/>
        <end position="170"/>
    </location>
</feature>
<dbReference type="PROSITE" id="PS50928">
    <property type="entry name" value="ABC_TM1"/>
    <property type="match status" value="1"/>
</dbReference>
<name>A0ABP9S5R4_9ACTN</name>
<comment type="subcellular location">
    <subcellularLocation>
        <location evidence="1 7">Cell membrane</location>
        <topology evidence="1 7">Multi-pass membrane protein</topology>
    </subcellularLocation>
</comment>
<dbReference type="InterPro" id="IPR035906">
    <property type="entry name" value="MetI-like_sf"/>
</dbReference>
<dbReference type="Pfam" id="PF00528">
    <property type="entry name" value="BPD_transp_1"/>
    <property type="match status" value="1"/>
</dbReference>
<accession>A0ABP9S5R4</accession>
<evidence type="ECO:0000256" key="1">
    <source>
        <dbReference type="ARBA" id="ARBA00004651"/>
    </source>
</evidence>
<dbReference type="CDD" id="cd06261">
    <property type="entry name" value="TM_PBP2"/>
    <property type="match status" value="1"/>
</dbReference>
<evidence type="ECO:0000256" key="6">
    <source>
        <dbReference type="ARBA" id="ARBA00023136"/>
    </source>
</evidence>
<evidence type="ECO:0000256" key="3">
    <source>
        <dbReference type="ARBA" id="ARBA00022475"/>
    </source>
</evidence>
<organism evidence="9 10">
    <name type="scientific">Rugosimonospora acidiphila</name>
    <dbReference type="NCBI Taxonomy" id="556531"/>
    <lineage>
        <taxon>Bacteria</taxon>
        <taxon>Bacillati</taxon>
        <taxon>Actinomycetota</taxon>
        <taxon>Actinomycetes</taxon>
        <taxon>Micromonosporales</taxon>
        <taxon>Micromonosporaceae</taxon>
        <taxon>Rugosimonospora</taxon>
    </lineage>
</organism>
<keyword evidence="3" id="KW-1003">Cell membrane</keyword>
<comment type="similarity">
    <text evidence="7">Belongs to the binding-protein-dependent transport system permease family.</text>
</comment>
<dbReference type="SUPFAM" id="SSF161098">
    <property type="entry name" value="MetI-like"/>
    <property type="match status" value="1"/>
</dbReference>
<dbReference type="Proteomes" id="UP001501570">
    <property type="component" value="Unassembled WGS sequence"/>
</dbReference>
<keyword evidence="2 7" id="KW-0813">Transport</keyword>
<feature type="transmembrane region" description="Helical" evidence="7">
    <location>
        <begin position="94"/>
        <end position="114"/>
    </location>
</feature>
<reference evidence="10" key="1">
    <citation type="journal article" date="2019" name="Int. J. Syst. Evol. Microbiol.">
        <title>The Global Catalogue of Microorganisms (GCM) 10K type strain sequencing project: providing services to taxonomists for standard genome sequencing and annotation.</title>
        <authorList>
            <consortium name="The Broad Institute Genomics Platform"/>
            <consortium name="The Broad Institute Genome Sequencing Center for Infectious Disease"/>
            <person name="Wu L."/>
            <person name="Ma J."/>
        </authorList>
    </citation>
    <scope>NUCLEOTIDE SEQUENCE [LARGE SCALE GENOMIC DNA]</scope>
    <source>
        <strain evidence="10">JCM 18304</strain>
    </source>
</reference>
<evidence type="ECO:0000256" key="2">
    <source>
        <dbReference type="ARBA" id="ARBA00022448"/>
    </source>
</evidence>
<evidence type="ECO:0000259" key="8">
    <source>
        <dbReference type="PROSITE" id="PS50928"/>
    </source>
</evidence>
<proteinExistence type="inferred from homology"/>
<keyword evidence="6 7" id="KW-0472">Membrane</keyword>
<feature type="transmembrane region" description="Helical" evidence="7">
    <location>
        <begin position="242"/>
        <end position="268"/>
    </location>
</feature>
<feature type="transmembrane region" description="Helical" evidence="7">
    <location>
        <begin position="200"/>
        <end position="222"/>
    </location>
</feature>
<gene>
    <name evidence="9" type="ORF">GCM10023322_48170</name>
</gene>
<evidence type="ECO:0000256" key="4">
    <source>
        <dbReference type="ARBA" id="ARBA00022692"/>
    </source>
</evidence>
<evidence type="ECO:0000313" key="9">
    <source>
        <dbReference type="EMBL" id="GAA5191241.1"/>
    </source>
</evidence>
<dbReference type="EMBL" id="BAABJQ010000015">
    <property type="protein sequence ID" value="GAA5191241.1"/>
    <property type="molecule type" value="Genomic_DNA"/>
</dbReference>
<feature type="transmembrane region" description="Helical" evidence="7">
    <location>
        <begin position="61"/>
        <end position="82"/>
    </location>
</feature>
<evidence type="ECO:0000313" key="10">
    <source>
        <dbReference type="Proteomes" id="UP001501570"/>
    </source>
</evidence>
<evidence type="ECO:0000256" key="7">
    <source>
        <dbReference type="RuleBase" id="RU363032"/>
    </source>
</evidence>
<dbReference type="Gene3D" id="1.10.3720.10">
    <property type="entry name" value="MetI-like"/>
    <property type="match status" value="1"/>
</dbReference>
<dbReference type="InterPro" id="IPR000515">
    <property type="entry name" value="MetI-like"/>
</dbReference>